<dbReference type="RefSeq" id="XP_062631916.1">
    <property type="nucleotide sequence ID" value="XM_062775932.1"/>
</dbReference>
<protein>
    <submittedName>
        <fullName evidence="2">Uncharacterized protein</fullName>
    </submittedName>
</protein>
<dbReference type="AlphaFoldDB" id="A0AAF1BQ14"/>
<accession>A0AAF1BQ14</accession>
<proteinExistence type="predicted"/>
<feature type="compositionally biased region" description="Pro residues" evidence="1">
    <location>
        <begin position="58"/>
        <end position="72"/>
    </location>
</feature>
<dbReference type="Proteomes" id="UP000827549">
    <property type="component" value="Chromosome 7"/>
</dbReference>
<sequence length="182" mass="18783">MLRTLRTLAKHTPKPAAKPPAPSPSPTAAKAKAASPSSSAQQPWLPSTKRPKGAPEQPYIPAPRATPPPTPTPSASTKPKRAAEPNAKAKAGADARARAEAVLQARRDAGAAKTDRTRGLVDSFRALTPNSRIILGLGFAAVGVAGLAWDSTYDGAEKDGGEGEGEAGAEKPVISVRMVDRK</sequence>
<feature type="compositionally biased region" description="Basic and acidic residues" evidence="1">
    <location>
        <begin position="91"/>
        <end position="113"/>
    </location>
</feature>
<feature type="compositionally biased region" description="Pro residues" evidence="1">
    <location>
        <begin position="16"/>
        <end position="25"/>
    </location>
</feature>
<name>A0AAF1BQ14_9TREE</name>
<feature type="region of interest" description="Disordered" evidence="1">
    <location>
        <begin position="154"/>
        <end position="182"/>
    </location>
</feature>
<evidence type="ECO:0000313" key="3">
    <source>
        <dbReference type="Proteomes" id="UP000827549"/>
    </source>
</evidence>
<organism evidence="2 3">
    <name type="scientific">Vanrija pseudolonga</name>
    <dbReference type="NCBI Taxonomy" id="143232"/>
    <lineage>
        <taxon>Eukaryota</taxon>
        <taxon>Fungi</taxon>
        <taxon>Dikarya</taxon>
        <taxon>Basidiomycota</taxon>
        <taxon>Agaricomycotina</taxon>
        <taxon>Tremellomycetes</taxon>
        <taxon>Trichosporonales</taxon>
        <taxon>Trichosporonaceae</taxon>
        <taxon>Vanrija</taxon>
    </lineage>
</organism>
<dbReference type="GeneID" id="87812539"/>
<evidence type="ECO:0000313" key="2">
    <source>
        <dbReference type="EMBL" id="WOO85890.1"/>
    </source>
</evidence>
<gene>
    <name evidence="2" type="ORF">LOC62_07G009376</name>
</gene>
<reference evidence="2" key="1">
    <citation type="submission" date="2023-10" db="EMBL/GenBank/DDBJ databases">
        <authorList>
            <person name="Noh H."/>
        </authorList>
    </citation>
    <scope>NUCLEOTIDE SEQUENCE</scope>
    <source>
        <strain evidence="2">DUCC4014</strain>
    </source>
</reference>
<feature type="compositionally biased region" description="Low complexity" evidence="1">
    <location>
        <begin position="26"/>
        <end position="43"/>
    </location>
</feature>
<feature type="region of interest" description="Disordered" evidence="1">
    <location>
        <begin position="1"/>
        <end position="113"/>
    </location>
</feature>
<dbReference type="EMBL" id="CP086720">
    <property type="protein sequence ID" value="WOO85890.1"/>
    <property type="molecule type" value="Genomic_DNA"/>
</dbReference>
<evidence type="ECO:0000256" key="1">
    <source>
        <dbReference type="SAM" id="MobiDB-lite"/>
    </source>
</evidence>
<keyword evidence="3" id="KW-1185">Reference proteome</keyword>